<dbReference type="Gene3D" id="4.10.240.10">
    <property type="entry name" value="Zn(2)-C6 fungal-type DNA-binding domain"/>
    <property type="match status" value="1"/>
</dbReference>
<dbReference type="OrthoDB" id="3973262at2759"/>
<dbReference type="SMART" id="SM00066">
    <property type="entry name" value="GAL4"/>
    <property type="match status" value="1"/>
</dbReference>
<dbReference type="GO" id="GO:0008270">
    <property type="term" value="F:zinc ion binding"/>
    <property type="evidence" value="ECO:0007669"/>
    <property type="project" value="InterPro"/>
</dbReference>
<dbReference type="PROSITE" id="PS00463">
    <property type="entry name" value="ZN2_CY6_FUNGAL_1"/>
    <property type="match status" value="1"/>
</dbReference>
<dbReference type="CDD" id="cd00067">
    <property type="entry name" value="GAL4"/>
    <property type="match status" value="1"/>
</dbReference>
<dbReference type="InterPro" id="IPR036864">
    <property type="entry name" value="Zn2-C6_fun-type_DNA-bd_sf"/>
</dbReference>
<dbReference type="InterPro" id="IPR001138">
    <property type="entry name" value="Zn2Cys6_DnaBD"/>
</dbReference>
<organism evidence="2 3">
    <name type="scientific">Hanseniaspora guilliermondii</name>
    <dbReference type="NCBI Taxonomy" id="56406"/>
    <lineage>
        <taxon>Eukaryota</taxon>
        <taxon>Fungi</taxon>
        <taxon>Dikarya</taxon>
        <taxon>Ascomycota</taxon>
        <taxon>Saccharomycotina</taxon>
        <taxon>Saccharomycetes</taxon>
        <taxon>Saccharomycodales</taxon>
        <taxon>Saccharomycodaceae</taxon>
        <taxon>Hanseniaspora</taxon>
    </lineage>
</organism>
<gene>
    <name evidence="2" type="ORF">HGUI_02981</name>
</gene>
<proteinExistence type="predicted"/>
<evidence type="ECO:0000259" key="1">
    <source>
        <dbReference type="PROSITE" id="PS50048"/>
    </source>
</evidence>
<dbReference type="EMBL" id="FQNF01000064">
    <property type="protein sequence ID" value="SGZ40781.1"/>
    <property type="molecule type" value="Genomic_DNA"/>
</dbReference>
<dbReference type="Proteomes" id="UP000183365">
    <property type="component" value="Unassembled WGS sequence"/>
</dbReference>
<feature type="domain" description="Zn(2)-C6 fungal-type" evidence="1">
    <location>
        <begin position="617"/>
        <end position="647"/>
    </location>
</feature>
<dbReference type="GO" id="GO:0000981">
    <property type="term" value="F:DNA-binding transcription factor activity, RNA polymerase II-specific"/>
    <property type="evidence" value="ECO:0007669"/>
    <property type="project" value="InterPro"/>
</dbReference>
<dbReference type="Pfam" id="PF00172">
    <property type="entry name" value="Zn_clus"/>
    <property type="match status" value="1"/>
</dbReference>
<dbReference type="VEuPathDB" id="FungiDB:HGUI_02981"/>
<evidence type="ECO:0000313" key="2">
    <source>
        <dbReference type="EMBL" id="SGZ40781.1"/>
    </source>
</evidence>
<dbReference type="AlphaFoldDB" id="A0A1L0CPC0"/>
<dbReference type="SUPFAM" id="SSF57701">
    <property type="entry name" value="Zn2/Cys6 DNA-binding domain"/>
    <property type="match status" value="1"/>
</dbReference>
<accession>A0A1L0CPC0</accession>
<reference evidence="3" key="1">
    <citation type="submission" date="2016-11" db="EMBL/GenBank/DDBJ databases">
        <authorList>
            <person name="Guldener U."/>
        </authorList>
    </citation>
    <scope>NUCLEOTIDE SEQUENCE [LARGE SCALE GENOMIC DNA]</scope>
</reference>
<dbReference type="PROSITE" id="PS50048">
    <property type="entry name" value="ZN2_CY6_FUNGAL_2"/>
    <property type="match status" value="1"/>
</dbReference>
<sequence length="687" mass="78200">MSVQKLNSSSRLKDISSLYLRSDDNQDALSCFNRNFMVKENKDVEQDGVNDLPSIPVLPATVDMDFELDRVPPNNYLLVERTESHMLTKTGTVRKEDILLSFDAYKNNIPSSSSVTQLGFMNKNTNHFPSGKIMANELTDSIMMKPKSASNAQCVNEGLKLIKSLNLNKVKQRHYNNQPSLNDIDIDIDNLNRMKPEELRPRSSIPLSKSKNLLSNIFNPADADTDYGMLNLRSISKGLRSNGVNLYLASSPPGTVEDLSIDSPRSNVGLENQSIKSNGSTVDFNRKKSSLVTNYNFLFGGYTTNKETAPLLLKTKNIPRAKFEDFYRVLPRAKNINKHSKDKRNNSDIPKNIKINTMYPVEPKTYLDEKTKRHMIVFHNSLGKSFQPSNQDTHKRRFPLNSSKTKDGVLFGECYPDILAHKNDNDFSSRDKAKLQNMMNVLFLETGQKVYTSINGQDIYEIDSGKLQAMSRRYKRNGELVAESEKQVVISEDEDADLSALKNILFLKNHQKRSSTDTVERDLEAKSLVNMSNKEFKLDIGSKNQDAETEKASKLKPYRPKKIKHVVKEKKITKPKKTTKIPKSNTKAKALEKKLEIVKPIKDKQDCSKPKMRSKNGCWTCRLRKKKCSEEKDKCVNCLRMQIPCDYNTDKPAYMATAESKKLKLLEIKSISVTNKQNSKKLKPIQR</sequence>
<protein>
    <recommendedName>
        <fullName evidence="1">Zn(2)-C6 fungal-type domain-containing protein</fullName>
    </recommendedName>
</protein>
<name>A0A1L0CPC0_9ASCO</name>
<keyword evidence="3" id="KW-1185">Reference proteome</keyword>
<evidence type="ECO:0000313" key="3">
    <source>
        <dbReference type="Proteomes" id="UP000183365"/>
    </source>
</evidence>